<accession>A0ABY3PDK2</accession>
<dbReference type="Gene3D" id="3.90.79.10">
    <property type="entry name" value="Nucleoside Triphosphate Pyrophosphohydrolase"/>
    <property type="match status" value="1"/>
</dbReference>
<name>A0ABY3PDK2_9STAP</name>
<dbReference type="CDD" id="cd04690">
    <property type="entry name" value="NUDIX_Hydrolase"/>
    <property type="match status" value="1"/>
</dbReference>
<dbReference type="RefSeq" id="WP_229292901.1">
    <property type="nucleotide sequence ID" value="NZ_CP086654.1"/>
</dbReference>
<keyword evidence="2" id="KW-0378">Hydrolase</keyword>
<evidence type="ECO:0000256" key="2">
    <source>
        <dbReference type="ARBA" id="ARBA00022801"/>
    </source>
</evidence>
<dbReference type="Pfam" id="PF00293">
    <property type="entry name" value="NUDIX"/>
    <property type="match status" value="1"/>
</dbReference>
<evidence type="ECO:0000259" key="3">
    <source>
        <dbReference type="PROSITE" id="PS51462"/>
    </source>
</evidence>
<dbReference type="PROSITE" id="PS51462">
    <property type="entry name" value="NUDIX"/>
    <property type="match status" value="1"/>
</dbReference>
<evidence type="ECO:0000313" key="5">
    <source>
        <dbReference type="Proteomes" id="UP001197626"/>
    </source>
</evidence>
<dbReference type="InterPro" id="IPR015797">
    <property type="entry name" value="NUDIX_hydrolase-like_dom_sf"/>
</dbReference>
<feature type="domain" description="Nudix hydrolase" evidence="3">
    <location>
        <begin position="1"/>
        <end position="128"/>
    </location>
</feature>
<dbReference type="SUPFAM" id="SSF55811">
    <property type="entry name" value="Nudix"/>
    <property type="match status" value="1"/>
</dbReference>
<proteinExistence type="predicted"/>
<dbReference type="EMBL" id="CP086654">
    <property type="protein sequence ID" value="UEX90405.1"/>
    <property type="molecule type" value="Genomic_DNA"/>
</dbReference>
<dbReference type="PRINTS" id="PR00502">
    <property type="entry name" value="NUDIXFAMILY"/>
</dbReference>
<protein>
    <submittedName>
        <fullName evidence="4">NUDIX domain-containing protein</fullName>
    </submittedName>
</protein>
<dbReference type="Proteomes" id="UP001197626">
    <property type="component" value="Chromosome"/>
</dbReference>
<sequence>MTIRCVCLVERKGSALRLVQVRHREKMYFPGGKIDVGETLEAALIREVKEELQLDLTEDDIEFIGSVVGPAYPQPDETTELNGFRAKREIDWTQVAIDSEITNIDWVDIDDQQRIAPAVLKWIDKYEK</sequence>
<dbReference type="PANTHER" id="PTHR43046">
    <property type="entry name" value="GDP-MANNOSE MANNOSYL HYDROLASE"/>
    <property type="match status" value="1"/>
</dbReference>
<dbReference type="PANTHER" id="PTHR43046:SF14">
    <property type="entry name" value="MUTT_NUDIX FAMILY PROTEIN"/>
    <property type="match status" value="1"/>
</dbReference>
<evidence type="ECO:0000256" key="1">
    <source>
        <dbReference type="ARBA" id="ARBA00001946"/>
    </source>
</evidence>
<comment type="cofactor">
    <cofactor evidence="1">
        <name>Mg(2+)</name>
        <dbReference type="ChEBI" id="CHEBI:18420"/>
    </cofactor>
</comment>
<organism evidence="4 5">
    <name type="scientific">Staphylococcus ratti</name>
    <dbReference type="NCBI Taxonomy" id="2892440"/>
    <lineage>
        <taxon>Bacteria</taxon>
        <taxon>Bacillati</taxon>
        <taxon>Bacillota</taxon>
        <taxon>Bacilli</taxon>
        <taxon>Bacillales</taxon>
        <taxon>Staphylococcaceae</taxon>
        <taxon>Staphylococcus</taxon>
    </lineage>
</organism>
<dbReference type="InterPro" id="IPR000086">
    <property type="entry name" value="NUDIX_hydrolase_dom"/>
</dbReference>
<reference evidence="4 5" key="1">
    <citation type="journal article" date="2022" name="Pathogens">
        <title>Staphylococcus ratti sp. nov. Isolated from a Lab Rat.</title>
        <authorList>
            <person name="Kovarovic V."/>
            <person name="Sedlacek I."/>
            <person name="Petras P."/>
            <person name="Kralova S."/>
            <person name="Maslanova I."/>
            <person name="Svec P."/>
            <person name="Neumann-Schaal M."/>
            <person name="Botka T."/>
            <person name="Gelbicova T."/>
            <person name="Stankova E."/>
            <person name="Doskar J."/>
            <person name="Pantucek R."/>
        </authorList>
    </citation>
    <scope>NUCLEOTIDE SEQUENCE [LARGE SCALE GENOMIC DNA]</scope>
    <source>
        <strain evidence="4 5">CCM 9025</strain>
    </source>
</reference>
<dbReference type="InterPro" id="IPR020476">
    <property type="entry name" value="Nudix_hydrolase"/>
</dbReference>
<keyword evidence="5" id="KW-1185">Reference proteome</keyword>
<gene>
    <name evidence="4" type="ORF">LN051_01665</name>
</gene>
<evidence type="ECO:0000313" key="4">
    <source>
        <dbReference type="EMBL" id="UEX90405.1"/>
    </source>
</evidence>